<feature type="transmembrane region" description="Helical" evidence="1">
    <location>
        <begin position="6"/>
        <end position="26"/>
    </location>
</feature>
<protein>
    <recommendedName>
        <fullName evidence="4">Prepilin-type N-terminal cleavage/methylation domain-containing protein</fullName>
    </recommendedName>
</protein>
<dbReference type="EMBL" id="FNZK01000003">
    <property type="protein sequence ID" value="SEJ08774.1"/>
    <property type="molecule type" value="Genomic_DNA"/>
</dbReference>
<dbReference type="Proteomes" id="UP000199662">
    <property type="component" value="Unassembled WGS sequence"/>
</dbReference>
<dbReference type="AlphaFoldDB" id="A0A1H6W0F1"/>
<dbReference type="InterPro" id="IPR045584">
    <property type="entry name" value="Pilin-like"/>
</dbReference>
<evidence type="ECO:0008006" key="4">
    <source>
        <dbReference type="Google" id="ProtNLM"/>
    </source>
</evidence>
<dbReference type="SUPFAM" id="SSF54523">
    <property type="entry name" value="Pili subunits"/>
    <property type="match status" value="1"/>
</dbReference>
<reference evidence="2 3" key="1">
    <citation type="submission" date="2016-10" db="EMBL/GenBank/DDBJ databases">
        <authorList>
            <person name="de Groot N.N."/>
        </authorList>
    </citation>
    <scope>NUCLEOTIDE SEQUENCE [LARGE SCALE GENOMIC DNA]</scope>
    <source>
        <strain evidence="2 3">DSM 2179</strain>
    </source>
</reference>
<organism evidence="2 3">
    <name type="scientific">Propionispira arboris</name>
    <dbReference type="NCBI Taxonomy" id="84035"/>
    <lineage>
        <taxon>Bacteria</taxon>
        <taxon>Bacillati</taxon>
        <taxon>Bacillota</taxon>
        <taxon>Negativicutes</taxon>
        <taxon>Selenomonadales</taxon>
        <taxon>Selenomonadaceae</taxon>
        <taxon>Propionispira</taxon>
    </lineage>
</organism>
<keyword evidence="1" id="KW-0472">Membrane</keyword>
<gene>
    <name evidence="2" type="ORF">SAMN05660742_103115</name>
</gene>
<sequence>MDEQGTSYIELLCVLLIINILAALILPKLTMIDKTSLDYEARYLVSDLRWMQEQSIYRMNGNAKFNRIEFDTMPKLVMDQNPESGYVIFQGSNIVKQHTFTKPITIPTNYVNVRFTIDGRMNPPRTIYLYKGHERLAVIIDVAGRIRIEKP</sequence>
<evidence type="ECO:0000313" key="2">
    <source>
        <dbReference type="EMBL" id="SEJ08774.1"/>
    </source>
</evidence>
<keyword evidence="1" id="KW-0812">Transmembrane</keyword>
<keyword evidence="1" id="KW-1133">Transmembrane helix</keyword>
<dbReference type="STRING" id="84035.SAMN05660742_103115"/>
<accession>A0A1H6W0F1</accession>
<evidence type="ECO:0000313" key="3">
    <source>
        <dbReference type="Proteomes" id="UP000199662"/>
    </source>
</evidence>
<evidence type="ECO:0000256" key="1">
    <source>
        <dbReference type="SAM" id="Phobius"/>
    </source>
</evidence>
<name>A0A1H6W0F1_9FIRM</name>
<keyword evidence="3" id="KW-1185">Reference proteome</keyword>
<proteinExistence type="predicted"/>